<dbReference type="Proteomes" id="UP000655410">
    <property type="component" value="Unassembled WGS sequence"/>
</dbReference>
<reference evidence="2" key="1">
    <citation type="journal article" date="2019" name="Int. J. Syst. Evol. Microbiol.">
        <title>The Global Catalogue of Microorganisms (GCM) 10K type strain sequencing project: providing services to taxonomists for standard genome sequencing and annotation.</title>
        <authorList>
            <consortium name="The Broad Institute Genomics Platform"/>
            <consortium name="The Broad Institute Genome Sequencing Center for Infectious Disease"/>
            <person name="Wu L."/>
            <person name="Ma J."/>
        </authorList>
    </citation>
    <scope>NUCLEOTIDE SEQUENCE [LARGE SCALE GENOMIC DNA]</scope>
    <source>
        <strain evidence="2">CGMCC 4.7371</strain>
    </source>
</reference>
<accession>A0ABQ2NEY1</accession>
<dbReference type="EMBL" id="BMNI01000016">
    <property type="protein sequence ID" value="GGO94004.1"/>
    <property type="molecule type" value="Genomic_DNA"/>
</dbReference>
<protein>
    <submittedName>
        <fullName evidence="1">Uncharacterized protein</fullName>
    </submittedName>
</protein>
<name>A0ABQ2NEY1_9ACTN</name>
<keyword evidence="2" id="KW-1185">Reference proteome</keyword>
<comment type="caution">
    <text evidence="1">The sequence shown here is derived from an EMBL/GenBank/DDBJ whole genome shotgun (WGS) entry which is preliminary data.</text>
</comment>
<proteinExistence type="predicted"/>
<organism evidence="1 2">
    <name type="scientific">Nocardioides phosphati</name>
    <dbReference type="NCBI Taxonomy" id="1867775"/>
    <lineage>
        <taxon>Bacteria</taxon>
        <taxon>Bacillati</taxon>
        <taxon>Actinomycetota</taxon>
        <taxon>Actinomycetes</taxon>
        <taxon>Propionibacteriales</taxon>
        <taxon>Nocardioidaceae</taxon>
        <taxon>Nocardioides</taxon>
    </lineage>
</organism>
<sequence>MAATLVGRAGPPCLSPVEPVGLLFPSAVRDIFKNARRGATAPSSRGLQYLSMRTTRAGRPSKGERHAFNVKLSPEAVEKIHLLAQINDRPYVGIVEVLAADALAARTADEAQAELERFIRNKGERKAFNFYLPIAGAEQVFALAQATSRTYQDVLEFLLLDALNDYDAAEMLAYVADGQGTLDIAV</sequence>
<evidence type="ECO:0000313" key="2">
    <source>
        <dbReference type="Proteomes" id="UP000655410"/>
    </source>
</evidence>
<gene>
    <name evidence="1" type="ORF">GCM10011584_34010</name>
</gene>
<evidence type="ECO:0000313" key="1">
    <source>
        <dbReference type="EMBL" id="GGO94004.1"/>
    </source>
</evidence>